<feature type="domain" description="MOSC" evidence="1">
    <location>
        <begin position="24"/>
        <end position="173"/>
    </location>
</feature>
<dbReference type="SUPFAM" id="SSF50800">
    <property type="entry name" value="PK beta-barrel domain-like"/>
    <property type="match status" value="1"/>
</dbReference>
<protein>
    <submittedName>
        <fullName evidence="2">MOSC domain-containing protein</fullName>
    </submittedName>
</protein>
<dbReference type="PROSITE" id="PS51340">
    <property type="entry name" value="MOSC"/>
    <property type="match status" value="1"/>
</dbReference>
<dbReference type="Pfam" id="PF03473">
    <property type="entry name" value="MOSC"/>
    <property type="match status" value="1"/>
</dbReference>
<evidence type="ECO:0000313" key="2">
    <source>
        <dbReference type="EMBL" id="MFC3835460.1"/>
    </source>
</evidence>
<dbReference type="Proteomes" id="UP001595803">
    <property type="component" value="Unassembled WGS sequence"/>
</dbReference>
<dbReference type="InterPro" id="IPR011037">
    <property type="entry name" value="Pyrv_Knase-like_insert_dom_sf"/>
</dbReference>
<dbReference type="InterPro" id="IPR005302">
    <property type="entry name" value="MoCF_Sase_C"/>
</dbReference>
<dbReference type="EMBL" id="JBHRZG010000024">
    <property type="protein sequence ID" value="MFC3835460.1"/>
    <property type="molecule type" value="Genomic_DNA"/>
</dbReference>
<sequence>MTDTTLTATVIAVAADGTHRFSKEPRPVIRLLAGLGVEGDAHAGVTVKHRSRVRADPTQPNLRQLHLIHAELFDEVARQGFTVHPADLGENITTRGLDVLALPRGARLHLGPEAVVEVTGLRNPCAQIDAFMPGLLREVVGTDDRGEPVFRAGIMAVVLTGGEVRPGDDIRVELPPQPHEALKRV</sequence>
<dbReference type="Gene3D" id="2.40.33.20">
    <property type="entry name" value="PK beta-barrel domain-like"/>
    <property type="match status" value="1"/>
</dbReference>
<organism evidence="2 3">
    <name type="scientific">Deinococcus rufus</name>
    <dbReference type="NCBI Taxonomy" id="2136097"/>
    <lineage>
        <taxon>Bacteria</taxon>
        <taxon>Thermotogati</taxon>
        <taxon>Deinococcota</taxon>
        <taxon>Deinococci</taxon>
        <taxon>Deinococcales</taxon>
        <taxon>Deinococcaceae</taxon>
        <taxon>Deinococcus</taxon>
    </lineage>
</organism>
<dbReference type="PANTHER" id="PTHR36930">
    <property type="entry name" value="METAL-SULFUR CLUSTER BIOSYNTHESIS PROTEINS YUAD-RELATED"/>
    <property type="match status" value="1"/>
</dbReference>
<evidence type="ECO:0000259" key="1">
    <source>
        <dbReference type="PROSITE" id="PS51340"/>
    </source>
</evidence>
<keyword evidence="3" id="KW-1185">Reference proteome</keyword>
<reference evidence="3" key="1">
    <citation type="journal article" date="2019" name="Int. J. Syst. Evol. Microbiol.">
        <title>The Global Catalogue of Microorganisms (GCM) 10K type strain sequencing project: providing services to taxonomists for standard genome sequencing and annotation.</title>
        <authorList>
            <consortium name="The Broad Institute Genomics Platform"/>
            <consortium name="The Broad Institute Genome Sequencing Center for Infectious Disease"/>
            <person name="Wu L."/>
            <person name="Ma J."/>
        </authorList>
    </citation>
    <scope>NUCLEOTIDE SEQUENCE [LARGE SCALE GENOMIC DNA]</scope>
    <source>
        <strain evidence="3">CCTCC AB 2017081</strain>
    </source>
</reference>
<comment type="caution">
    <text evidence="2">The sequence shown here is derived from an EMBL/GenBank/DDBJ whole genome shotgun (WGS) entry which is preliminary data.</text>
</comment>
<accession>A0ABV7ZEP3</accession>
<dbReference type="RefSeq" id="WP_322474550.1">
    <property type="nucleotide sequence ID" value="NZ_JBHRZG010000024.1"/>
</dbReference>
<evidence type="ECO:0000313" key="3">
    <source>
        <dbReference type="Proteomes" id="UP001595803"/>
    </source>
</evidence>
<proteinExistence type="predicted"/>
<name>A0ABV7ZEP3_9DEIO</name>
<gene>
    <name evidence="2" type="ORF">ACFOSB_21570</name>
</gene>
<dbReference type="InterPro" id="IPR052716">
    <property type="entry name" value="MOSC_domain"/>
</dbReference>
<dbReference type="PANTHER" id="PTHR36930:SF1">
    <property type="entry name" value="MOSC DOMAIN-CONTAINING PROTEIN"/>
    <property type="match status" value="1"/>
</dbReference>